<gene>
    <name evidence="2" type="ORF">Vafri_19335</name>
</gene>
<protein>
    <submittedName>
        <fullName evidence="2">Uncharacterized protein</fullName>
    </submittedName>
</protein>
<comment type="caution">
    <text evidence="2">The sequence shown here is derived from an EMBL/GenBank/DDBJ whole genome shotgun (WGS) entry which is preliminary data.</text>
</comment>
<keyword evidence="1" id="KW-0472">Membrane</keyword>
<evidence type="ECO:0000256" key="1">
    <source>
        <dbReference type="SAM" id="Phobius"/>
    </source>
</evidence>
<evidence type="ECO:0000313" key="2">
    <source>
        <dbReference type="EMBL" id="GIL65600.1"/>
    </source>
</evidence>
<keyword evidence="1" id="KW-1133">Transmembrane helix</keyword>
<keyword evidence="1" id="KW-0812">Transmembrane</keyword>
<dbReference type="Proteomes" id="UP000747399">
    <property type="component" value="Unassembled WGS sequence"/>
</dbReference>
<dbReference type="EMBL" id="BNCO01000076">
    <property type="protein sequence ID" value="GIL65600.1"/>
    <property type="molecule type" value="Genomic_DNA"/>
</dbReference>
<organism evidence="2 3">
    <name type="scientific">Volvox africanus</name>
    <dbReference type="NCBI Taxonomy" id="51714"/>
    <lineage>
        <taxon>Eukaryota</taxon>
        <taxon>Viridiplantae</taxon>
        <taxon>Chlorophyta</taxon>
        <taxon>core chlorophytes</taxon>
        <taxon>Chlorophyceae</taxon>
        <taxon>CS clade</taxon>
        <taxon>Chlamydomonadales</taxon>
        <taxon>Volvocaceae</taxon>
        <taxon>Volvox</taxon>
    </lineage>
</organism>
<reference evidence="2" key="1">
    <citation type="journal article" date="2021" name="Proc. Natl. Acad. Sci. U.S.A.">
        <title>Three genomes in the algal genus Volvox reveal the fate of a haploid sex-determining region after a transition to homothallism.</title>
        <authorList>
            <person name="Yamamoto K."/>
            <person name="Hamaji T."/>
            <person name="Kawai-Toyooka H."/>
            <person name="Matsuzaki R."/>
            <person name="Takahashi F."/>
            <person name="Nishimura Y."/>
            <person name="Kawachi M."/>
            <person name="Noguchi H."/>
            <person name="Minakuchi Y."/>
            <person name="Umen J.G."/>
            <person name="Toyoda A."/>
            <person name="Nozaki H."/>
        </authorList>
    </citation>
    <scope>NUCLEOTIDE SEQUENCE</scope>
    <source>
        <strain evidence="2">NIES-3780</strain>
    </source>
</reference>
<sequence>MPRLQPSAIIAEHTERGGCKESAVPGMPPDAVDMHVQPWHCPQTGAAQTNGWMAPRWDGWRWCCWMEAVLLDGGGVAYVDAVRGAYDGGIVRWRTGGTVVRQYDAGPWMAVVGGSCDVSAVHLAAYYVYGAKVCCGKRWCGMEWSGMGSTTAVQRTPSILCSPGFHFHIWCRFDEVMQDDIHRRCMSIINNTQPEVESFYASVISSWTVLCCGLLLLWQQGWIYIWLSMYMAGHMMT</sequence>
<name>A0A8J4BMX3_9CHLO</name>
<keyword evidence="3" id="KW-1185">Reference proteome</keyword>
<feature type="transmembrane region" description="Helical" evidence="1">
    <location>
        <begin position="199"/>
        <end position="227"/>
    </location>
</feature>
<accession>A0A8J4BMX3</accession>
<evidence type="ECO:0000313" key="3">
    <source>
        <dbReference type="Proteomes" id="UP000747399"/>
    </source>
</evidence>
<dbReference type="AlphaFoldDB" id="A0A8J4BMX3"/>
<proteinExistence type="predicted"/>